<dbReference type="InterPro" id="IPR010255">
    <property type="entry name" value="Haem_peroxidase_sf"/>
</dbReference>
<keyword evidence="2" id="KW-0408">Iron</keyword>
<reference evidence="3 4" key="2">
    <citation type="submission" date="2018-11" db="EMBL/GenBank/DDBJ databases">
        <authorList>
            <consortium name="Pathogen Informatics"/>
        </authorList>
    </citation>
    <scope>NUCLEOTIDE SEQUENCE [LARGE SCALE GENOMIC DNA]</scope>
    <source>
        <strain evidence="3 4">Costa Rica</strain>
    </source>
</reference>
<accession>A0A158PJ65</accession>
<dbReference type="InterPro" id="IPR037120">
    <property type="entry name" value="Haem_peroxidase_sf_animal"/>
</dbReference>
<keyword evidence="4" id="KW-1185">Reference proteome</keyword>
<keyword evidence="1" id="KW-0560">Oxidoreductase</keyword>
<dbReference type="GO" id="GO:0006979">
    <property type="term" value="P:response to oxidative stress"/>
    <property type="evidence" value="ECO:0007669"/>
    <property type="project" value="InterPro"/>
</dbReference>
<dbReference type="FunFam" id="1.10.640.10:FF:000006">
    <property type="entry name" value="Double oxidase: two peroxidase domains"/>
    <property type="match status" value="1"/>
</dbReference>
<dbReference type="PROSITE" id="PS50292">
    <property type="entry name" value="PEROXIDASE_3"/>
    <property type="match status" value="2"/>
</dbReference>
<dbReference type="GO" id="GO:0004601">
    <property type="term" value="F:peroxidase activity"/>
    <property type="evidence" value="ECO:0007669"/>
    <property type="project" value="UniProtKB-KW"/>
</dbReference>
<dbReference type="SUPFAM" id="SSF48113">
    <property type="entry name" value="Heme-dependent peroxidases"/>
    <property type="match status" value="2"/>
</dbReference>
<keyword evidence="2" id="KW-0479">Metal-binding</keyword>
<dbReference type="STRING" id="334426.A0A158PJ65"/>
<dbReference type="OrthoDB" id="823504at2759"/>
<dbReference type="GO" id="GO:0046872">
    <property type="term" value="F:metal ion binding"/>
    <property type="evidence" value="ECO:0007669"/>
    <property type="project" value="UniProtKB-KW"/>
</dbReference>
<dbReference type="EMBL" id="UYYA01004151">
    <property type="protein sequence ID" value="VDM59977.1"/>
    <property type="molecule type" value="Genomic_DNA"/>
</dbReference>
<evidence type="ECO:0000256" key="2">
    <source>
        <dbReference type="PIRSR" id="PIRSR619791-2"/>
    </source>
</evidence>
<dbReference type="PRINTS" id="PR00457">
    <property type="entry name" value="ANPEROXIDASE"/>
</dbReference>
<proteinExistence type="predicted"/>
<dbReference type="Gene3D" id="1.10.640.10">
    <property type="entry name" value="Haem peroxidase domain superfamily, animal type"/>
    <property type="match status" value="3"/>
</dbReference>
<dbReference type="AlphaFoldDB" id="A0A158PJ65"/>
<dbReference type="CDD" id="cd09823">
    <property type="entry name" value="peroxinectin_like"/>
    <property type="match status" value="1"/>
</dbReference>
<keyword evidence="2" id="KW-0349">Heme</keyword>
<evidence type="ECO:0000313" key="5">
    <source>
        <dbReference type="WBParaSite" id="ACOC_0000839101-mRNA-1"/>
    </source>
</evidence>
<evidence type="ECO:0000256" key="1">
    <source>
        <dbReference type="ARBA" id="ARBA00022559"/>
    </source>
</evidence>
<gene>
    <name evidence="3" type="ORF">ACOC_LOCUS8392</name>
</gene>
<dbReference type="OMA" id="YWGSANL"/>
<name>A0A158PJ65_ANGCS</name>
<keyword evidence="1" id="KW-0575">Peroxidase</keyword>
<feature type="binding site" description="axial binding residue" evidence="2">
    <location>
        <position position="986"/>
    </location>
    <ligand>
        <name>heme b</name>
        <dbReference type="ChEBI" id="CHEBI:60344"/>
    </ligand>
    <ligandPart>
        <name>Fe</name>
        <dbReference type="ChEBI" id="CHEBI:18248"/>
    </ligandPart>
</feature>
<dbReference type="Proteomes" id="UP000267027">
    <property type="component" value="Unassembled WGS sequence"/>
</dbReference>
<dbReference type="PANTHER" id="PTHR11475">
    <property type="entry name" value="OXIDASE/PEROXIDASE"/>
    <property type="match status" value="1"/>
</dbReference>
<dbReference type="GO" id="GO:0020037">
    <property type="term" value="F:heme binding"/>
    <property type="evidence" value="ECO:0007669"/>
    <property type="project" value="InterPro"/>
</dbReference>
<dbReference type="InterPro" id="IPR019791">
    <property type="entry name" value="Haem_peroxidase_animal"/>
</dbReference>
<protein>
    <submittedName>
        <fullName evidence="5">Animal hem peroxidase</fullName>
    </submittedName>
</protein>
<dbReference type="Pfam" id="PF03098">
    <property type="entry name" value="An_peroxidase"/>
    <property type="match status" value="3"/>
</dbReference>
<organism evidence="5">
    <name type="scientific">Angiostrongylus costaricensis</name>
    <name type="common">Nematode worm</name>
    <dbReference type="NCBI Taxonomy" id="334426"/>
    <lineage>
        <taxon>Eukaryota</taxon>
        <taxon>Metazoa</taxon>
        <taxon>Ecdysozoa</taxon>
        <taxon>Nematoda</taxon>
        <taxon>Chromadorea</taxon>
        <taxon>Rhabditida</taxon>
        <taxon>Rhabditina</taxon>
        <taxon>Rhabditomorpha</taxon>
        <taxon>Strongyloidea</taxon>
        <taxon>Metastrongylidae</taxon>
        <taxon>Angiostrongylus</taxon>
    </lineage>
</organism>
<evidence type="ECO:0000313" key="3">
    <source>
        <dbReference type="EMBL" id="VDM59977.1"/>
    </source>
</evidence>
<dbReference type="PANTHER" id="PTHR11475:SF131">
    <property type="entry name" value="PEROXIDASE"/>
    <property type="match status" value="1"/>
</dbReference>
<reference evidence="5" key="1">
    <citation type="submission" date="2016-04" db="UniProtKB">
        <authorList>
            <consortium name="WormBaseParasite"/>
        </authorList>
    </citation>
    <scope>IDENTIFICATION</scope>
</reference>
<evidence type="ECO:0000313" key="4">
    <source>
        <dbReference type="Proteomes" id="UP000267027"/>
    </source>
</evidence>
<dbReference type="WBParaSite" id="ACOC_0000839101-mRNA-1">
    <property type="protein sequence ID" value="ACOC_0000839101-mRNA-1"/>
    <property type="gene ID" value="ACOC_0000839101"/>
</dbReference>
<sequence>MSITATQKIALLSPTAHLDDLIFVSQIEECAAEKYRTFSGHCNNVKNAHYGAVYEPLRRLLLPDYEDKISKPRISSTEVQLPSASEVAALFTPAPRNHMSCSLMLAQWASFLYDDLAHVASNGFFSGSKNSPLPCCNKSVKHVECFPITGADGKCRLYSRSLPTPRRNCTLGTREQGNMVTSAYIDASQIYGTINRLLLNNHNFVAGKLKQVNPTWTDEQLFQESRRIVVAQIQHISYSEFVPVIVGKENLKKYALDLQLDGYDSRYDINIDASTLNVYAAAVGQFFFSLLPNKITTVNNPSFIYQRNRLDAVLRFLIKSPIMNPGLHFPSDLRNTFKKAGSFEHGVDIAAHIVQMGRDHGIPGYLQWRRHCNLEDVHSFTSLTSKLLPSVNASFIEELYGSPEDIDLIVGGLAEAPQRGALLGPTLSCLFAKQMQSVKRGDRFWYENFFYPAAFSISQLDEIRKTTLARIICDNADDIRFIQPNVFALQDEYGNCPVSCSSSFFDSIDFSHWKDEEPKRALPITKATVEKAIRLGIEQYKRLQEAEGRQIRAQGLRAASQSALFSHASLMAPKKESLEIAKTAGVLREATRVLLNGVGLDEEERLPIGLDVASLQKLLPDVEVERIVGNFTPFLGDEPLPKEQCLPQPLPCDHTTKYRSYSGWCNNLHFPKYGNAFGALRRLLEPAYDDGFDTPRTKAKSGDELPSARAVSNAVHVDVPRFHVKFTHMLMQFGQILDHDMMHSPIARGPNNTILNCSSCDSRETLSVHCFPIKIGSDDPFFPAKYHNGQPRCMPFARSLLGQLTLGYRNQLNQLTSFLDASSVYGSTECEANRLRLFRQGKLNYTDLSYTKENLPQGNQERDCRSVLSSSQRRCFVAGDERNNEQPGLTVIHTILLREHNRIAVQLQRINDFWTDEQLYQEARRINIAKLQHIVFKEWLPVVLGCEAMTKYDLMPKKSGYYHGYDEHCDPAISHEMSTAAFRFGHTLIRAKFPRMNDAFQNMSDPVDLKDHFSNPSPLYEQKAGHLESILMGLLGAESMAFDRHITDAVRNHLFAKPGAPLTGIDLPAVNIQRGRDHGVQPYNKYREMCGLRRARSFDDLRSMMDNSAVEAIKKVYAHVDDIDLFPGLMSEQPVKGALVGPTLACIIGEQMQRLKKCDRFYYETADPSVKFTPGQLMEIRKTTFAKMICSNSQYARRIQPNVFLMADDLTNAPTSCSELPDTDLFEWLERDYCLVDHRVINRGKTKRITPCVTCTCTKDGVRFMIHFTI</sequence>